<dbReference type="AlphaFoldDB" id="A0AAW1THM9"/>
<dbReference type="Proteomes" id="UP001485043">
    <property type="component" value="Unassembled WGS sequence"/>
</dbReference>
<evidence type="ECO:0000259" key="4">
    <source>
        <dbReference type="PROSITE" id="PS50125"/>
    </source>
</evidence>
<protein>
    <recommendedName>
        <fullName evidence="4">Guanylate cyclase domain-containing protein</fullName>
    </recommendedName>
</protein>
<keyword evidence="2" id="KW-0812">Transmembrane</keyword>
<dbReference type="InterPro" id="IPR032675">
    <property type="entry name" value="LRR_dom_sf"/>
</dbReference>
<keyword evidence="6" id="KW-1185">Reference proteome</keyword>
<keyword evidence="2" id="KW-1133">Transmembrane helix</keyword>
<reference evidence="5 6" key="1">
    <citation type="journal article" date="2024" name="Nat. Commun.">
        <title>Phylogenomics reveals the evolutionary origins of lichenization in chlorophyte algae.</title>
        <authorList>
            <person name="Puginier C."/>
            <person name="Libourel C."/>
            <person name="Otte J."/>
            <person name="Skaloud P."/>
            <person name="Haon M."/>
            <person name="Grisel S."/>
            <person name="Petersen M."/>
            <person name="Berrin J.G."/>
            <person name="Delaux P.M."/>
            <person name="Dal Grande F."/>
            <person name="Keller J."/>
        </authorList>
    </citation>
    <scope>NUCLEOTIDE SEQUENCE [LARGE SCALE GENOMIC DNA]</scope>
    <source>
        <strain evidence="5 6">SAG 2523</strain>
    </source>
</reference>
<feature type="chain" id="PRO_5043811033" description="Guanylate cyclase domain-containing protein" evidence="3">
    <location>
        <begin position="32"/>
        <end position="667"/>
    </location>
</feature>
<dbReference type="InterPro" id="IPR050697">
    <property type="entry name" value="Adenylyl/Guanylyl_Cyclase_3/4"/>
</dbReference>
<feature type="transmembrane region" description="Helical" evidence="2">
    <location>
        <begin position="342"/>
        <end position="364"/>
    </location>
</feature>
<evidence type="ECO:0000256" key="1">
    <source>
        <dbReference type="ARBA" id="ARBA00004430"/>
    </source>
</evidence>
<feature type="domain" description="Guanylate cyclase" evidence="4">
    <location>
        <begin position="404"/>
        <end position="545"/>
    </location>
</feature>
<dbReference type="Gene3D" id="3.30.70.1230">
    <property type="entry name" value="Nucleotide cyclase"/>
    <property type="match status" value="1"/>
</dbReference>
<comment type="subcellular location">
    <subcellularLocation>
        <location evidence="1">Cytoplasm</location>
        <location evidence="1">Cytoskeleton</location>
        <location evidence="1">Cilium axoneme</location>
    </subcellularLocation>
</comment>
<gene>
    <name evidence="5" type="ORF">WJX84_010022</name>
</gene>
<name>A0AAW1THM9_9CHLO</name>
<dbReference type="GO" id="GO:0009190">
    <property type="term" value="P:cyclic nucleotide biosynthetic process"/>
    <property type="evidence" value="ECO:0007669"/>
    <property type="project" value="InterPro"/>
</dbReference>
<dbReference type="Gene3D" id="3.80.10.10">
    <property type="entry name" value="Ribonuclease Inhibitor"/>
    <property type="match status" value="1"/>
</dbReference>
<proteinExistence type="predicted"/>
<organism evidence="5 6">
    <name type="scientific">Apatococcus fuscideae</name>
    <dbReference type="NCBI Taxonomy" id="2026836"/>
    <lineage>
        <taxon>Eukaryota</taxon>
        <taxon>Viridiplantae</taxon>
        <taxon>Chlorophyta</taxon>
        <taxon>core chlorophytes</taxon>
        <taxon>Trebouxiophyceae</taxon>
        <taxon>Chlorellales</taxon>
        <taxon>Chlorellaceae</taxon>
        <taxon>Apatococcus</taxon>
    </lineage>
</organism>
<evidence type="ECO:0000256" key="2">
    <source>
        <dbReference type="SAM" id="Phobius"/>
    </source>
</evidence>
<feature type="signal peptide" evidence="3">
    <location>
        <begin position="1"/>
        <end position="31"/>
    </location>
</feature>
<dbReference type="Pfam" id="PF00211">
    <property type="entry name" value="Guanylate_cyc"/>
    <property type="match status" value="1"/>
</dbReference>
<evidence type="ECO:0000313" key="6">
    <source>
        <dbReference type="Proteomes" id="UP001485043"/>
    </source>
</evidence>
<evidence type="ECO:0000256" key="3">
    <source>
        <dbReference type="SAM" id="SignalP"/>
    </source>
</evidence>
<dbReference type="GO" id="GO:0035556">
    <property type="term" value="P:intracellular signal transduction"/>
    <property type="evidence" value="ECO:0007669"/>
    <property type="project" value="InterPro"/>
</dbReference>
<dbReference type="SUPFAM" id="SSF55073">
    <property type="entry name" value="Nucleotide cyclase"/>
    <property type="match status" value="1"/>
</dbReference>
<keyword evidence="2" id="KW-0472">Membrane</keyword>
<dbReference type="GO" id="GO:0005930">
    <property type="term" value="C:axoneme"/>
    <property type="evidence" value="ECO:0007669"/>
    <property type="project" value="UniProtKB-SubCell"/>
</dbReference>
<dbReference type="EMBL" id="JALJOV010000030">
    <property type="protein sequence ID" value="KAK9868419.1"/>
    <property type="molecule type" value="Genomic_DNA"/>
</dbReference>
<dbReference type="PANTHER" id="PTHR43081">
    <property type="entry name" value="ADENYLATE CYCLASE, TERMINAL-DIFFERENTIATION SPECIFIC-RELATED"/>
    <property type="match status" value="1"/>
</dbReference>
<evidence type="ECO:0000313" key="5">
    <source>
        <dbReference type="EMBL" id="KAK9868419.1"/>
    </source>
</evidence>
<accession>A0AAW1THM9</accession>
<dbReference type="SUPFAM" id="SSF52058">
    <property type="entry name" value="L domain-like"/>
    <property type="match status" value="1"/>
</dbReference>
<comment type="caution">
    <text evidence="5">The sequence shown here is derived from an EMBL/GenBank/DDBJ whole genome shotgun (WGS) entry which is preliminary data.</text>
</comment>
<dbReference type="PROSITE" id="PS50125">
    <property type="entry name" value="GUANYLATE_CYCLASE_2"/>
    <property type="match status" value="1"/>
</dbReference>
<keyword evidence="3" id="KW-0732">Signal</keyword>
<dbReference type="InterPro" id="IPR001054">
    <property type="entry name" value="A/G_cyclase"/>
</dbReference>
<sequence length="667" mass="72205">MTVNTTSRPQQRCKRLLYLFLLLEYLATVRTQLVASPQALSLLNYPYGDLPSTIANLQAIYTDSGGRSSWTALYSVPNPDFGLALNTTLINILLNTSLSDLLPVFLAATLPELEEFVTSGVCTSAPWFTPGVSYCAWQGISCCLFSRLGACQAGIQSIQSMKLIGNNMTGSLPANMFESLPDLQELFIVNQAGLTGPLPQMTAAAFTSLKILVITGTSIRQCSGRPLKAYQPSPPVYASNLTMESVGGNCLPNFLQFTDGYVSVMSKYGLMCPNIAMRSVAGDQVGGSESTRTSATDPLIFFVEPSVTNFQGCMCIAGYDLSLVLDAHGIYDLNCTHQTSTVWAVVAPILGACALIFTLAGVGYRYRNEISREWWVLKVNRIKRRHAPGTLKASVIGLVDDEVTFVMTDIEGSTSLWEWNDKVMDQALTIHDSILRSHLGKHFGFEVTTEGDAFTMVFHDPIDAVAWALSTQIALLQAPWPSTLLEHPKACEEWYEGDDGSHLLFRGIRVRMAINTGKPASVSAHKVTRQLEYSGSVVELTEALTSLPSGGQVMLGALAAERCTGRLRDIVLPSARKRRRTSAMKHVLSSGGSVTFGKSFSVPKQLRCSQSIAVMPEDVHGSSPSTVALMHKTSSPRGSMLAGAGSVVARVLGACNQSRAFQELQHS</sequence>
<dbReference type="InterPro" id="IPR029787">
    <property type="entry name" value="Nucleotide_cyclase"/>
</dbReference>
<dbReference type="PANTHER" id="PTHR43081:SF1">
    <property type="entry name" value="ADENYLATE CYCLASE, TERMINAL-DIFFERENTIATION SPECIFIC"/>
    <property type="match status" value="1"/>
</dbReference>